<evidence type="ECO:0000256" key="3">
    <source>
        <dbReference type="ARBA" id="ARBA00023295"/>
    </source>
</evidence>
<keyword evidence="2 6" id="KW-0119">Carbohydrate metabolism</keyword>
<evidence type="ECO:0000313" key="9">
    <source>
        <dbReference type="EMBL" id="SPE26854.1"/>
    </source>
</evidence>
<dbReference type="Proteomes" id="UP000239735">
    <property type="component" value="Unassembled WGS sequence"/>
</dbReference>
<dbReference type="InterPro" id="IPR031158">
    <property type="entry name" value="GH10_AS"/>
</dbReference>
<dbReference type="Pfam" id="PF00331">
    <property type="entry name" value="Glyco_hydro_10"/>
    <property type="match status" value="1"/>
</dbReference>
<evidence type="ECO:0000313" key="10">
    <source>
        <dbReference type="Proteomes" id="UP000239735"/>
    </source>
</evidence>
<dbReference type="Gene3D" id="3.20.20.80">
    <property type="entry name" value="Glycosidases"/>
    <property type="match status" value="1"/>
</dbReference>
<dbReference type="SMART" id="SM00633">
    <property type="entry name" value="Glyco_10"/>
    <property type="match status" value="1"/>
</dbReference>
<evidence type="ECO:0000256" key="1">
    <source>
        <dbReference type="ARBA" id="ARBA00022801"/>
    </source>
</evidence>
<dbReference type="EC" id="3.2.1.8" evidence="6"/>
<evidence type="ECO:0000256" key="2">
    <source>
        <dbReference type="ARBA" id="ARBA00023277"/>
    </source>
</evidence>
<dbReference type="PRINTS" id="PR00134">
    <property type="entry name" value="GLHYDRLASE10"/>
</dbReference>
<dbReference type="PROSITE" id="PS00591">
    <property type="entry name" value="GH10_1"/>
    <property type="match status" value="1"/>
</dbReference>
<keyword evidence="9" id="KW-0858">Xylan degradation</keyword>
<dbReference type="GO" id="GO:0031176">
    <property type="term" value="F:endo-1,4-beta-xylanase activity"/>
    <property type="evidence" value="ECO:0007669"/>
    <property type="project" value="UniProtKB-EC"/>
</dbReference>
<evidence type="ECO:0000259" key="8">
    <source>
        <dbReference type="PROSITE" id="PS51760"/>
    </source>
</evidence>
<reference evidence="10" key="1">
    <citation type="submission" date="2018-02" db="EMBL/GenBank/DDBJ databases">
        <authorList>
            <person name="Hausmann B."/>
        </authorList>
    </citation>
    <scope>NUCLEOTIDE SEQUENCE [LARGE SCALE GENOMIC DNA]</scope>
    <source>
        <strain evidence="10">Peat soil MAG SbA5</strain>
    </source>
</reference>
<feature type="domain" description="GH10" evidence="8">
    <location>
        <begin position="34"/>
        <end position="381"/>
    </location>
</feature>
<dbReference type="AlphaFoldDB" id="A0A2N9LUH0"/>
<keyword evidence="4 6" id="KW-0624">Polysaccharide degradation</keyword>
<evidence type="ECO:0000256" key="4">
    <source>
        <dbReference type="ARBA" id="ARBA00023326"/>
    </source>
</evidence>
<accession>A0A2N9LUH0</accession>
<proteinExistence type="inferred from homology"/>
<sequence>MSRLKQGGSMFSKSSDCARSAVLLGLILGCTAAASHEPTLKDAYKGDFVIGAAMDAGDITGQNQRDDAIIETQFNSISPENVLKWEIVHPQPGSYNFDLADKYVAFGLEQHMWIHGHTLVWHNQVPAWVFRDDKGNLVDRDTLLARMHDHILTVVGRYKGKIQSWDVVNEALNEDGTLRQSLWYKIIGPDYIEKAFAYAHEADSQAQLVYNDYNLENEPKRSGAIALIKKLKAEGIPIGCVGLQGHESLTWPTPEQEDATIAGFAALGVKVAISELDVDVLPSSGTQPTADVSVHIQQNAALNPYVNGLPDSVAQQQAAHYVDLFRVFLKHRDTVERVTFWGVTDATSWRNDFPVRGRTNYPLLFDRSEQPKPAFDAIIRVAAEASQRLRPLTGWDRGSPFVRYQIPNNRIAQRQVRSPVFRRRESNLLAIPALNGKKPHVAKRDQCTEAKNRKSNRDHQ</sequence>
<organism evidence="9 10">
    <name type="scientific">Candidatus Sulfuritelmatomonas gaucii</name>
    <dbReference type="NCBI Taxonomy" id="2043161"/>
    <lineage>
        <taxon>Bacteria</taxon>
        <taxon>Pseudomonadati</taxon>
        <taxon>Acidobacteriota</taxon>
        <taxon>Terriglobia</taxon>
        <taxon>Terriglobales</taxon>
        <taxon>Acidobacteriaceae</taxon>
        <taxon>Candidatus Sulfuritelmatomonas</taxon>
    </lineage>
</organism>
<evidence type="ECO:0000256" key="7">
    <source>
        <dbReference type="SAM" id="MobiDB-lite"/>
    </source>
</evidence>
<comment type="catalytic activity">
    <reaction evidence="6">
        <text>Endohydrolysis of (1-&gt;4)-beta-D-xylosidic linkages in xylans.</text>
        <dbReference type="EC" id="3.2.1.8"/>
    </reaction>
</comment>
<feature type="compositionally biased region" description="Basic and acidic residues" evidence="7">
    <location>
        <begin position="442"/>
        <end position="460"/>
    </location>
</feature>
<name>A0A2N9LUH0_9BACT</name>
<evidence type="ECO:0000256" key="5">
    <source>
        <dbReference type="PROSITE-ProRule" id="PRU10061"/>
    </source>
</evidence>
<dbReference type="InterPro" id="IPR044846">
    <property type="entry name" value="GH10"/>
</dbReference>
<feature type="region of interest" description="Disordered" evidence="7">
    <location>
        <begin position="435"/>
        <end position="460"/>
    </location>
</feature>
<dbReference type="InterPro" id="IPR017853">
    <property type="entry name" value="GH"/>
</dbReference>
<dbReference type="PANTHER" id="PTHR31490">
    <property type="entry name" value="GLYCOSYL HYDROLASE"/>
    <property type="match status" value="1"/>
</dbReference>
<dbReference type="PANTHER" id="PTHR31490:SF90">
    <property type="entry name" value="ENDO-1,4-BETA-XYLANASE A"/>
    <property type="match status" value="1"/>
</dbReference>
<protein>
    <recommendedName>
        <fullName evidence="6">Beta-xylanase</fullName>
        <ecNumber evidence="6">3.2.1.8</ecNumber>
    </recommendedName>
</protein>
<keyword evidence="1 6" id="KW-0378">Hydrolase</keyword>
<dbReference type="InterPro" id="IPR001000">
    <property type="entry name" value="GH10_dom"/>
</dbReference>
<dbReference type="PROSITE" id="PS51760">
    <property type="entry name" value="GH10_2"/>
    <property type="match status" value="1"/>
</dbReference>
<gene>
    <name evidence="9" type="ORF">SBA5_560020</name>
</gene>
<dbReference type="EMBL" id="OKRB01000115">
    <property type="protein sequence ID" value="SPE26854.1"/>
    <property type="molecule type" value="Genomic_DNA"/>
</dbReference>
<comment type="similarity">
    <text evidence="6">Belongs to the glycosyl hydrolase 10 (cellulase F) family.</text>
</comment>
<dbReference type="GO" id="GO:0045493">
    <property type="term" value="P:xylan catabolic process"/>
    <property type="evidence" value="ECO:0007669"/>
    <property type="project" value="UniProtKB-KW"/>
</dbReference>
<feature type="active site" description="Nucleophile" evidence="5">
    <location>
        <position position="275"/>
    </location>
</feature>
<dbReference type="PROSITE" id="PS51257">
    <property type="entry name" value="PROKAR_LIPOPROTEIN"/>
    <property type="match status" value="1"/>
</dbReference>
<keyword evidence="3 6" id="KW-0326">Glycosidase</keyword>
<evidence type="ECO:0000256" key="6">
    <source>
        <dbReference type="RuleBase" id="RU361174"/>
    </source>
</evidence>
<dbReference type="SUPFAM" id="SSF51445">
    <property type="entry name" value="(Trans)glycosidases"/>
    <property type="match status" value="1"/>
</dbReference>